<keyword evidence="1" id="KW-1133">Transmembrane helix</keyword>
<dbReference type="RefSeq" id="WP_089911740.1">
    <property type="nucleotide sequence ID" value="NZ_FOBB01000002.1"/>
</dbReference>
<keyword evidence="3" id="KW-0808">Transferase</keyword>
<dbReference type="STRING" id="573321.SAMN04488505_1021184"/>
<dbReference type="SUPFAM" id="SSF55874">
    <property type="entry name" value="ATPase domain of HSP90 chaperone/DNA topoisomerase II/histidine kinase"/>
    <property type="match status" value="1"/>
</dbReference>
<protein>
    <submittedName>
        <fullName evidence="3">Histidine kinase</fullName>
    </submittedName>
</protein>
<evidence type="ECO:0000256" key="1">
    <source>
        <dbReference type="SAM" id="Phobius"/>
    </source>
</evidence>
<dbReference type="GO" id="GO:0000155">
    <property type="term" value="F:phosphorelay sensor kinase activity"/>
    <property type="evidence" value="ECO:0007669"/>
    <property type="project" value="InterPro"/>
</dbReference>
<sequence>MNLAIRNSILFSRYKLHHVLWWLGFFAVWVLLRIDDYPALPATIRAGVLKVTTLAGAVYFTNYVLIPRLLYKQRYAAFLAAFTALIGATGWLVIQLLNLVLQPYAALITQWPNATWNRQLYDVYIPLFFMVGAIVGVQFYIDRLKTQHRLQSALRASAEQELQYLKAQINPHALFNSLNAVYFLIDKENKAARDMLMQFADLLRYQLYDCNTDAIPIEKEAKYVANYIAIQQMRHNDNCEVSFYCDPAMQHFSIAPLLLIPFVENAFKHVSAHVQAPNKVAIRLQRQNGCLQLQTYNTREVLPFENGARKGIGLANVKRRLELLYPEKHTLQIQETDQSFEVTLNIRIT</sequence>
<organism evidence="3 4">
    <name type="scientific">Chitinophaga rupis</name>
    <dbReference type="NCBI Taxonomy" id="573321"/>
    <lineage>
        <taxon>Bacteria</taxon>
        <taxon>Pseudomonadati</taxon>
        <taxon>Bacteroidota</taxon>
        <taxon>Chitinophagia</taxon>
        <taxon>Chitinophagales</taxon>
        <taxon>Chitinophagaceae</taxon>
        <taxon>Chitinophaga</taxon>
    </lineage>
</organism>
<dbReference type="PANTHER" id="PTHR34220">
    <property type="entry name" value="SENSOR HISTIDINE KINASE YPDA"/>
    <property type="match status" value="1"/>
</dbReference>
<dbReference type="InterPro" id="IPR036890">
    <property type="entry name" value="HATPase_C_sf"/>
</dbReference>
<feature type="transmembrane region" description="Helical" evidence="1">
    <location>
        <begin position="16"/>
        <end position="34"/>
    </location>
</feature>
<dbReference type="EMBL" id="FOBB01000002">
    <property type="protein sequence ID" value="SEL81737.1"/>
    <property type="molecule type" value="Genomic_DNA"/>
</dbReference>
<dbReference type="InterPro" id="IPR010559">
    <property type="entry name" value="Sig_transdc_His_kin_internal"/>
</dbReference>
<dbReference type="Pfam" id="PF06580">
    <property type="entry name" value="His_kinase"/>
    <property type="match status" value="1"/>
</dbReference>
<keyword evidence="1" id="KW-0472">Membrane</keyword>
<feature type="transmembrane region" description="Helical" evidence="1">
    <location>
        <begin position="46"/>
        <end position="66"/>
    </location>
</feature>
<feature type="domain" description="Signal transduction histidine kinase internal region" evidence="2">
    <location>
        <begin position="161"/>
        <end position="238"/>
    </location>
</feature>
<gene>
    <name evidence="3" type="ORF">SAMN04488505_1021184</name>
</gene>
<keyword evidence="3" id="KW-0418">Kinase</keyword>
<name>A0A1H7TD35_9BACT</name>
<evidence type="ECO:0000313" key="3">
    <source>
        <dbReference type="EMBL" id="SEL81737.1"/>
    </source>
</evidence>
<evidence type="ECO:0000259" key="2">
    <source>
        <dbReference type="Pfam" id="PF06580"/>
    </source>
</evidence>
<dbReference type="InterPro" id="IPR050640">
    <property type="entry name" value="Bact_2-comp_sensor_kinase"/>
</dbReference>
<evidence type="ECO:0000313" key="4">
    <source>
        <dbReference type="Proteomes" id="UP000198984"/>
    </source>
</evidence>
<dbReference type="OrthoDB" id="9792992at2"/>
<keyword evidence="4" id="KW-1185">Reference proteome</keyword>
<feature type="transmembrane region" description="Helical" evidence="1">
    <location>
        <begin position="121"/>
        <end position="141"/>
    </location>
</feature>
<dbReference type="AlphaFoldDB" id="A0A1H7TD35"/>
<dbReference type="GO" id="GO:0016020">
    <property type="term" value="C:membrane"/>
    <property type="evidence" value="ECO:0007669"/>
    <property type="project" value="InterPro"/>
</dbReference>
<dbReference type="Proteomes" id="UP000198984">
    <property type="component" value="Unassembled WGS sequence"/>
</dbReference>
<keyword evidence="1" id="KW-0812">Transmembrane</keyword>
<reference evidence="3 4" key="1">
    <citation type="submission" date="2016-10" db="EMBL/GenBank/DDBJ databases">
        <authorList>
            <person name="de Groot N.N."/>
        </authorList>
    </citation>
    <scope>NUCLEOTIDE SEQUENCE [LARGE SCALE GENOMIC DNA]</scope>
    <source>
        <strain evidence="3 4">DSM 21039</strain>
    </source>
</reference>
<dbReference type="Gene3D" id="3.30.565.10">
    <property type="entry name" value="Histidine kinase-like ATPase, C-terminal domain"/>
    <property type="match status" value="1"/>
</dbReference>
<accession>A0A1H7TD35</accession>
<dbReference type="PANTHER" id="PTHR34220:SF7">
    <property type="entry name" value="SENSOR HISTIDINE KINASE YPDA"/>
    <property type="match status" value="1"/>
</dbReference>
<proteinExistence type="predicted"/>
<feature type="transmembrane region" description="Helical" evidence="1">
    <location>
        <begin position="78"/>
        <end position="101"/>
    </location>
</feature>